<evidence type="ECO:0000256" key="1">
    <source>
        <dbReference type="ARBA" id="ARBA00004123"/>
    </source>
</evidence>
<protein>
    <submittedName>
        <fullName evidence="5">Paired amphipathic helix repeat-containing protein</fullName>
    </submittedName>
</protein>
<dbReference type="SUPFAM" id="SSF47762">
    <property type="entry name" value="PAH2 domain"/>
    <property type="match status" value="1"/>
</dbReference>
<dbReference type="InterPro" id="IPR039774">
    <property type="entry name" value="Sin3-like"/>
</dbReference>
<dbReference type="STRING" id="1257118.L8GZH1"/>
<comment type="subcellular location">
    <subcellularLocation>
        <location evidence="1 3">Nucleus</location>
    </subcellularLocation>
</comment>
<evidence type="ECO:0000313" key="6">
    <source>
        <dbReference type="Proteomes" id="UP000011083"/>
    </source>
</evidence>
<accession>L8GZH1</accession>
<reference evidence="5 6" key="1">
    <citation type="journal article" date="2013" name="Genome Biol.">
        <title>Genome of Acanthamoeba castellanii highlights extensive lateral gene transfer and early evolution of tyrosine kinase signaling.</title>
        <authorList>
            <person name="Clarke M."/>
            <person name="Lohan A.J."/>
            <person name="Liu B."/>
            <person name="Lagkouvardos I."/>
            <person name="Roy S."/>
            <person name="Zafar N."/>
            <person name="Bertelli C."/>
            <person name="Schilde C."/>
            <person name="Kianianmomeni A."/>
            <person name="Burglin T.R."/>
            <person name="Frech C."/>
            <person name="Turcotte B."/>
            <person name="Kopec K.O."/>
            <person name="Synnott J.M."/>
            <person name="Choo C."/>
            <person name="Paponov I."/>
            <person name="Finkler A."/>
            <person name="Soon Heng Tan C."/>
            <person name="Hutchins A.P."/>
            <person name="Weinmeier T."/>
            <person name="Rattei T."/>
            <person name="Chu J.S."/>
            <person name="Gimenez G."/>
            <person name="Irimia M."/>
            <person name="Rigden D.J."/>
            <person name="Fitzpatrick D.A."/>
            <person name="Lorenzo-Morales J."/>
            <person name="Bateman A."/>
            <person name="Chiu C.H."/>
            <person name="Tang P."/>
            <person name="Hegemann P."/>
            <person name="Fromm H."/>
            <person name="Raoult D."/>
            <person name="Greub G."/>
            <person name="Miranda-Saavedra D."/>
            <person name="Chen N."/>
            <person name="Nash P."/>
            <person name="Ginger M.L."/>
            <person name="Horn M."/>
            <person name="Schaap P."/>
            <person name="Caler L."/>
            <person name="Loftus B."/>
        </authorList>
    </citation>
    <scope>NUCLEOTIDE SEQUENCE [LARGE SCALE GENOMIC DNA]</scope>
    <source>
        <strain evidence="5 6">Neff</strain>
    </source>
</reference>
<dbReference type="RefSeq" id="XP_004340658.1">
    <property type="nucleotide sequence ID" value="XM_004340610.1"/>
</dbReference>
<sequence>MRQPRSVCRVQRDQAQGGEAFEGGAPAQAPSRVLKRAVSYLERVKRTFAERPEVYRAFLAVMHAFKEQRVEITGLVTQVYQLFEGHPNLLIGFNTFLPIGHSSGAKPTHPAVVAANVNNANVSDEVQPEQPAQLQTVTVSTGW</sequence>
<dbReference type="Gene3D" id="1.20.1160.11">
    <property type="entry name" value="Paired amphipathic helix"/>
    <property type="match status" value="1"/>
</dbReference>
<dbReference type="Proteomes" id="UP000011083">
    <property type="component" value="Unassembled WGS sequence"/>
</dbReference>
<dbReference type="KEGG" id="acan:ACA1_155770"/>
<dbReference type="OrthoDB" id="10265969at2759"/>
<dbReference type="VEuPathDB" id="AmoebaDB:ACA1_155770"/>
<dbReference type="GO" id="GO:0003714">
    <property type="term" value="F:transcription corepressor activity"/>
    <property type="evidence" value="ECO:0007669"/>
    <property type="project" value="InterPro"/>
</dbReference>
<dbReference type="InterPro" id="IPR036600">
    <property type="entry name" value="PAH_sf"/>
</dbReference>
<name>L8GZH1_ACACF</name>
<gene>
    <name evidence="5" type="ORF">ACA1_155770</name>
</gene>
<evidence type="ECO:0000313" key="5">
    <source>
        <dbReference type="EMBL" id="ELR18619.1"/>
    </source>
</evidence>
<dbReference type="PANTHER" id="PTHR12346">
    <property type="entry name" value="SIN3B-RELATED"/>
    <property type="match status" value="1"/>
</dbReference>
<dbReference type="GO" id="GO:0005634">
    <property type="term" value="C:nucleus"/>
    <property type="evidence" value="ECO:0007669"/>
    <property type="project" value="UniProtKB-SubCell"/>
</dbReference>
<proteinExistence type="predicted"/>
<dbReference type="AlphaFoldDB" id="L8GZH1"/>
<dbReference type="InterPro" id="IPR003822">
    <property type="entry name" value="PAH"/>
</dbReference>
<feature type="region of interest" description="Disordered" evidence="4">
    <location>
        <begin position="1"/>
        <end position="26"/>
    </location>
</feature>
<organism evidence="5 6">
    <name type="scientific">Acanthamoeba castellanii (strain ATCC 30010 / Neff)</name>
    <dbReference type="NCBI Taxonomy" id="1257118"/>
    <lineage>
        <taxon>Eukaryota</taxon>
        <taxon>Amoebozoa</taxon>
        <taxon>Discosea</taxon>
        <taxon>Longamoebia</taxon>
        <taxon>Centramoebida</taxon>
        <taxon>Acanthamoebidae</taxon>
        <taxon>Acanthamoeba</taxon>
    </lineage>
</organism>
<dbReference type="FunFam" id="1.20.1160.11:FF:000001">
    <property type="entry name" value="Paired amphipathic helix protein Sin3"/>
    <property type="match status" value="1"/>
</dbReference>
<dbReference type="PROSITE" id="PS51477">
    <property type="entry name" value="PAH"/>
    <property type="match status" value="1"/>
</dbReference>
<feature type="compositionally biased region" description="Low complexity" evidence="4">
    <location>
        <begin position="14"/>
        <end position="26"/>
    </location>
</feature>
<evidence type="ECO:0000256" key="2">
    <source>
        <dbReference type="ARBA" id="ARBA00023242"/>
    </source>
</evidence>
<keyword evidence="6" id="KW-1185">Reference proteome</keyword>
<dbReference type="EMBL" id="KB007951">
    <property type="protein sequence ID" value="ELR18619.1"/>
    <property type="molecule type" value="Genomic_DNA"/>
</dbReference>
<dbReference type="Pfam" id="PF02671">
    <property type="entry name" value="PAH"/>
    <property type="match status" value="1"/>
</dbReference>
<evidence type="ECO:0000256" key="3">
    <source>
        <dbReference type="PROSITE-ProRule" id="PRU00810"/>
    </source>
</evidence>
<keyword evidence="2 3" id="KW-0539">Nucleus</keyword>
<evidence type="ECO:0000256" key="4">
    <source>
        <dbReference type="SAM" id="MobiDB-lite"/>
    </source>
</evidence>
<dbReference type="GeneID" id="14919377"/>